<dbReference type="Gene3D" id="3.40.50.720">
    <property type="entry name" value="NAD(P)-binding Rossmann-like Domain"/>
    <property type="match status" value="1"/>
</dbReference>
<dbReference type="RefSeq" id="WP_358346921.1">
    <property type="nucleotide sequence ID" value="NZ_JBEZFP010000001.1"/>
</dbReference>
<name>A0ABV3D848_9ACTN</name>
<protein>
    <submittedName>
        <fullName evidence="3">NADP-dependent oxidoreductase</fullName>
        <ecNumber evidence="3">1.-.-.-</ecNumber>
    </submittedName>
</protein>
<accession>A0ABV3D848</accession>
<dbReference type="PANTHER" id="PTHR44154:SF1">
    <property type="entry name" value="QUINONE OXIDOREDUCTASE"/>
    <property type="match status" value="1"/>
</dbReference>
<keyword evidence="4" id="KW-1185">Reference proteome</keyword>
<dbReference type="InterPro" id="IPR013154">
    <property type="entry name" value="ADH-like_N"/>
</dbReference>
<dbReference type="SUPFAM" id="SSF51735">
    <property type="entry name" value="NAD(P)-binding Rossmann-fold domains"/>
    <property type="match status" value="1"/>
</dbReference>
<evidence type="ECO:0000259" key="2">
    <source>
        <dbReference type="SMART" id="SM00829"/>
    </source>
</evidence>
<dbReference type="Gene3D" id="3.90.180.10">
    <property type="entry name" value="Medium-chain alcohol dehydrogenases, catalytic domain"/>
    <property type="match status" value="1"/>
</dbReference>
<evidence type="ECO:0000313" key="4">
    <source>
        <dbReference type="Proteomes" id="UP001551482"/>
    </source>
</evidence>
<sequence length="305" mass="31102">MHAVLLTEFGTPDVLRLTEVPTPEPGPGSIRVLVRAAGVQPADTMLRRGFGPPSMAVDLPLVPGNEFAGVVDAVGDGVTEFSAGDEVLGWSMLGSYAEAVVVPVDQVVRKPASMPWEVAGVMSASGQTAHRALRELRVGPGDTVLVHAAAGGVGTAAVQLAVAWGAVAVGTASEANHDYVRALGATPVVYGDGLAARVRAAAPQGVDAVLDAAGRGALDASVELVADRSRIGTIIDFEGAERLGAVGLRGGPGARTTARLGELVDLYEKGALAVHVRQRLPLAEAAEAHRIVEAGHGRGKVVLVP</sequence>
<dbReference type="InterPro" id="IPR011032">
    <property type="entry name" value="GroES-like_sf"/>
</dbReference>
<dbReference type="PANTHER" id="PTHR44154">
    <property type="entry name" value="QUINONE OXIDOREDUCTASE"/>
    <property type="match status" value="1"/>
</dbReference>
<organism evidence="3 4">
    <name type="scientific">Streptodolium elevatio</name>
    <dbReference type="NCBI Taxonomy" id="3157996"/>
    <lineage>
        <taxon>Bacteria</taxon>
        <taxon>Bacillati</taxon>
        <taxon>Actinomycetota</taxon>
        <taxon>Actinomycetes</taxon>
        <taxon>Kitasatosporales</taxon>
        <taxon>Streptomycetaceae</taxon>
        <taxon>Streptodolium</taxon>
    </lineage>
</organism>
<dbReference type="EMBL" id="JBEZFP010000001">
    <property type="protein sequence ID" value="MEU8131925.1"/>
    <property type="molecule type" value="Genomic_DNA"/>
</dbReference>
<dbReference type="SMART" id="SM00829">
    <property type="entry name" value="PKS_ER"/>
    <property type="match status" value="1"/>
</dbReference>
<keyword evidence="1" id="KW-0521">NADP</keyword>
<dbReference type="GO" id="GO:0016491">
    <property type="term" value="F:oxidoreductase activity"/>
    <property type="evidence" value="ECO:0007669"/>
    <property type="project" value="UniProtKB-KW"/>
</dbReference>
<dbReference type="EC" id="1.-.-.-" evidence="3"/>
<evidence type="ECO:0000256" key="1">
    <source>
        <dbReference type="ARBA" id="ARBA00022857"/>
    </source>
</evidence>
<gene>
    <name evidence="3" type="ORF">AB0C36_00280</name>
</gene>
<dbReference type="InterPro" id="IPR051603">
    <property type="entry name" value="Zinc-ADH_QOR/CCCR"/>
</dbReference>
<proteinExistence type="predicted"/>
<evidence type="ECO:0000313" key="3">
    <source>
        <dbReference type="EMBL" id="MEU8131925.1"/>
    </source>
</evidence>
<dbReference type="InterPro" id="IPR036291">
    <property type="entry name" value="NAD(P)-bd_dom_sf"/>
</dbReference>
<dbReference type="SUPFAM" id="SSF50129">
    <property type="entry name" value="GroES-like"/>
    <property type="match status" value="1"/>
</dbReference>
<dbReference type="Pfam" id="PF08240">
    <property type="entry name" value="ADH_N"/>
    <property type="match status" value="1"/>
</dbReference>
<keyword evidence="3" id="KW-0560">Oxidoreductase</keyword>
<dbReference type="Pfam" id="PF13602">
    <property type="entry name" value="ADH_zinc_N_2"/>
    <property type="match status" value="1"/>
</dbReference>
<feature type="domain" description="Enoyl reductase (ER)" evidence="2">
    <location>
        <begin position="10"/>
        <end position="303"/>
    </location>
</feature>
<dbReference type="InterPro" id="IPR020843">
    <property type="entry name" value="ER"/>
</dbReference>
<dbReference type="CDD" id="cd05289">
    <property type="entry name" value="MDR_like_2"/>
    <property type="match status" value="1"/>
</dbReference>
<reference evidence="3 4" key="1">
    <citation type="submission" date="2024-06" db="EMBL/GenBank/DDBJ databases">
        <title>The Natural Products Discovery Center: Release of the First 8490 Sequenced Strains for Exploring Actinobacteria Biosynthetic Diversity.</title>
        <authorList>
            <person name="Kalkreuter E."/>
            <person name="Kautsar S.A."/>
            <person name="Yang D."/>
            <person name="Bader C.D."/>
            <person name="Teijaro C.N."/>
            <person name="Fluegel L."/>
            <person name="Davis C.M."/>
            <person name="Simpson J.R."/>
            <person name="Lauterbach L."/>
            <person name="Steele A.D."/>
            <person name="Gui C."/>
            <person name="Meng S."/>
            <person name="Li G."/>
            <person name="Viehrig K."/>
            <person name="Ye F."/>
            <person name="Su P."/>
            <person name="Kiefer A.F."/>
            <person name="Nichols A."/>
            <person name="Cepeda A.J."/>
            <person name="Yan W."/>
            <person name="Fan B."/>
            <person name="Jiang Y."/>
            <person name="Adhikari A."/>
            <person name="Zheng C.-J."/>
            <person name="Schuster L."/>
            <person name="Cowan T.M."/>
            <person name="Smanski M.J."/>
            <person name="Chevrette M.G."/>
            <person name="De Carvalho L.P.S."/>
            <person name="Shen B."/>
        </authorList>
    </citation>
    <scope>NUCLEOTIDE SEQUENCE [LARGE SCALE GENOMIC DNA]</scope>
    <source>
        <strain evidence="3 4">NPDC048946</strain>
    </source>
</reference>
<dbReference type="Proteomes" id="UP001551482">
    <property type="component" value="Unassembled WGS sequence"/>
</dbReference>
<comment type="caution">
    <text evidence="3">The sequence shown here is derived from an EMBL/GenBank/DDBJ whole genome shotgun (WGS) entry which is preliminary data.</text>
</comment>